<dbReference type="Proteomes" id="UP000518829">
    <property type="component" value="Unassembled WGS sequence"/>
</dbReference>
<comment type="caution">
    <text evidence="3">The sequence shown here is derived from an EMBL/GenBank/DDBJ whole genome shotgun (WGS) entry which is preliminary data.</text>
</comment>
<keyword evidence="3" id="KW-0223">Dioxygenase</keyword>
<dbReference type="InterPro" id="IPR051332">
    <property type="entry name" value="Fosfomycin_Res_Enzymes"/>
</dbReference>
<dbReference type="InterPro" id="IPR037523">
    <property type="entry name" value="VOC_core"/>
</dbReference>
<gene>
    <name evidence="2" type="ORF">HB839_11900</name>
    <name evidence="3" type="ORF">HCB47_11645</name>
</gene>
<dbReference type="EMBL" id="JAARPH010000004">
    <property type="protein sequence ID" value="MBC1376228.1"/>
    <property type="molecule type" value="Genomic_DNA"/>
</dbReference>
<organism evidence="3 5">
    <name type="scientific">Listeria farberi</name>
    <dbReference type="NCBI Taxonomy" id="2713500"/>
    <lineage>
        <taxon>Bacteria</taxon>
        <taxon>Bacillati</taxon>
        <taxon>Bacillota</taxon>
        <taxon>Bacilli</taxon>
        <taxon>Bacillales</taxon>
        <taxon>Listeriaceae</taxon>
        <taxon>Listeria</taxon>
    </lineage>
</organism>
<evidence type="ECO:0000313" key="5">
    <source>
        <dbReference type="Proteomes" id="UP000558070"/>
    </source>
</evidence>
<sequence length="126" mass="14141">MKIEHVALWTKDLEKMKQFYVTYFGARANELYENKTKGFKSYFLSFKGGARLEIMSRIDVAGKNSSESLGWAHIAIATESKEAVDELTEKIRQAGFSVAGEARTTGDGYYESVVLDPEGNRIEITC</sequence>
<proteinExistence type="predicted"/>
<dbReference type="PANTHER" id="PTHR36113">
    <property type="entry name" value="LYASE, PUTATIVE-RELATED-RELATED"/>
    <property type="match status" value="1"/>
</dbReference>
<dbReference type="InterPro" id="IPR004360">
    <property type="entry name" value="Glyas_Fos-R_dOase_dom"/>
</dbReference>
<dbReference type="CDD" id="cd07241">
    <property type="entry name" value="VOC_BsYyaH"/>
    <property type="match status" value="1"/>
</dbReference>
<evidence type="ECO:0000313" key="4">
    <source>
        <dbReference type="Proteomes" id="UP000518829"/>
    </source>
</evidence>
<feature type="domain" description="VOC" evidence="1">
    <location>
        <begin position="2"/>
        <end position="126"/>
    </location>
</feature>
<evidence type="ECO:0000313" key="2">
    <source>
        <dbReference type="EMBL" id="MBC1376228.1"/>
    </source>
</evidence>
<dbReference type="GO" id="GO:0051213">
    <property type="term" value="F:dioxygenase activity"/>
    <property type="evidence" value="ECO:0007669"/>
    <property type="project" value="UniProtKB-KW"/>
</dbReference>
<evidence type="ECO:0000259" key="1">
    <source>
        <dbReference type="PROSITE" id="PS51819"/>
    </source>
</evidence>
<dbReference type="Proteomes" id="UP000558070">
    <property type="component" value="Unassembled WGS sequence"/>
</dbReference>
<name>A0A7X0ZJD2_9LIST</name>
<dbReference type="Gene3D" id="3.10.180.10">
    <property type="entry name" value="2,3-Dihydroxybiphenyl 1,2-Dioxygenase, domain 1"/>
    <property type="match status" value="1"/>
</dbReference>
<dbReference type="PANTHER" id="PTHR36113:SF1">
    <property type="entry name" value="GLYOXALASE_BLEOMYCIN RESISTANCE PROTEIN_DIOXYGENASE"/>
    <property type="match status" value="1"/>
</dbReference>
<dbReference type="EMBL" id="JAARZO010000004">
    <property type="protein sequence ID" value="MBC2288268.1"/>
    <property type="molecule type" value="Genomic_DNA"/>
</dbReference>
<accession>A0A7X0ZJD2</accession>
<reference evidence="4 5" key="1">
    <citation type="submission" date="2020-03" db="EMBL/GenBank/DDBJ databases">
        <title>Soil Listeria distribution.</title>
        <authorList>
            <person name="Liao J."/>
            <person name="Wiedmann M."/>
        </authorList>
    </citation>
    <scope>NUCLEOTIDE SEQUENCE [LARGE SCALE GENOMIC DNA]</scope>
    <source>
        <strain evidence="3 5">FSL L7-0072</strain>
        <strain evidence="2 4">FSL L7-1699</strain>
    </source>
</reference>
<dbReference type="Pfam" id="PF00903">
    <property type="entry name" value="Glyoxalase"/>
    <property type="match status" value="1"/>
</dbReference>
<protein>
    <submittedName>
        <fullName evidence="3">Glyoxalase/bleomycin resistance/extradiol dioxygenase family protein</fullName>
    </submittedName>
</protein>
<dbReference type="InterPro" id="IPR029068">
    <property type="entry name" value="Glyas_Bleomycin-R_OHBP_Dase"/>
</dbReference>
<dbReference type="RefSeq" id="WP_185317938.1">
    <property type="nucleotide sequence ID" value="NZ_JAARPH010000004.1"/>
</dbReference>
<keyword evidence="4" id="KW-1185">Reference proteome</keyword>
<dbReference type="AlphaFoldDB" id="A0A7X0ZJD2"/>
<dbReference type="SUPFAM" id="SSF54593">
    <property type="entry name" value="Glyoxalase/Bleomycin resistance protein/Dihydroxybiphenyl dioxygenase"/>
    <property type="match status" value="1"/>
</dbReference>
<dbReference type="PROSITE" id="PS51819">
    <property type="entry name" value="VOC"/>
    <property type="match status" value="1"/>
</dbReference>
<keyword evidence="3" id="KW-0560">Oxidoreductase</keyword>
<evidence type="ECO:0000313" key="3">
    <source>
        <dbReference type="EMBL" id="MBC2288268.1"/>
    </source>
</evidence>